<accession>A0AAV7JGJ5</accession>
<protein>
    <submittedName>
        <fullName evidence="1">Uncharacterized protein</fullName>
    </submittedName>
</protein>
<dbReference type="EMBL" id="JAKMXF010000335">
    <property type="protein sequence ID" value="KAI6647922.1"/>
    <property type="molecule type" value="Genomic_DNA"/>
</dbReference>
<reference evidence="1 2" key="1">
    <citation type="journal article" date="2023" name="BMC Biol.">
        <title>The compact genome of the sponge Oopsacas minuta (Hexactinellida) is lacking key metazoan core genes.</title>
        <authorList>
            <person name="Santini S."/>
            <person name="Schenkelaars Q."/>
            <person name="Jourda C."/>
            <person name="Duchesne M."/>
            <person name="Belahbib H."/>
            <person name="Rocher C."/>
            <person name="Selva M."/>
            <person name="Riesgo A."/>
            <person name="Vervoort M."/>
            <person name="Leys S.P."/>
            <person name="Kodjabachian L."/>
            <person name="Le Bivic A."/>
            <person name="Borchiellini C."/>
            <person name="Claverie J.M."/>
            <person name="Renard E."/>
        </authorList>
    </citation>
    <scope>NUCLEOTIDE SEQUENCE [LARGE SCALE GENOMIC DNA]</scope>
    <source>
        <strain evidence="1">SPO-2</strain>
    </source>
</reference>
<organism evidence="1 2">
    <name type="scientific">Oopsacas minuta</name>
    <dbReference type="NCBI Taxonomy" id="111878"/>
    <lineage>
        <taxon>Eukaryota</taxon>
        <taxon>Metazoa</taxon>
        <taxon>Porifera</taxon>
        <taxon>Hexactinellida</taxon>
        <taxon>Hexasterophora</taxon>
        <taxon>Lyssacinosida</taxon>
        <taxon>Leucopsacidae</taxon>
        <taxon>Oopsacas</taxon>
    </lineage>
</organism>
<evidence type="ECO:0000313" key="1">
    <source>
        <dbReference type="EMBL" id="KAI6647922.1"/>
    </source>
</evidence>
<keyword evidence="2" id="KW-1185">Reference proteome</keyword>
<gene>
    <name evidence="1" type="ORF">LOD99_8383</name>
</gene>
<dbReference type="Proteomes" id="UP001165289">
    <property type="component" value="Unassembled WGS sequence"/>
</dbReference>
<comment type="caution">
    <text evidence="1">The sequence shown here is derived from an EMBL/GenBank/DDBJ whole genome shotgun (WGS) entry which is preliminary data.</text>
</comment>
<name>A0AAV7JGJ5_9METZ</name>
<evidence type="ECO:0000313" key="2">
    <source>
        <dbReference type="Proteomes" id="UP001165289"/>
    </source>
</evidence>
<proteinExistence type="predicted"/>
<sequence>MFGREFDHPPLIFLLNCKEEKVEEESNYIDTEKWYKGSYTGKNALIQTAKEEVKQAAKVGGKIMAKKVGKEYGRQIAKGIATGEFKKIAEAAIKPGVKNILLRIFLAMTLKGNNLKFITEEVGQDVIKLIFEYTGKEATKEAMKEAFKEVAEKAVKESGKNVVKYYTVLEGATLILKIVVDKNLT</sequence>
<dbReference type="AlphaFoldDB" id="A0AAV7JGJ5"/>